<sequence length="304" mass="32561">MATSPNLIDLSAIPVPDAILVPDATTIFNSWLEKLRDLDTVYDALVESDPVYKQGEANAYQTVLLLQRINDAVRGVLLASALGADLDQIGAGFNVARQVITPAQPEAIPPVEAKMEEDEAYRGRIQLSWSQLSTAGARNAYRFYAKSADPDVLDAEAYGPQTHNRPGEVDVYVLSRTKSGTAPQALLDAVSHALNEDEVRPLTDYVTVQSAVLSEYAVVATLDIPDGPDAQTVLESARAALETYVAQVHRIGGVAPLSGIYRALHQPGVTRVHLAQPTADIEAKTGAAPYCSTVTLTLLEADDV</sequence>
<feature type="domain" description="Baseplate J-like C-terminal" evidence="2">
    <location>
        <begin position="216"/>
        <end position="297"/>
    </location>
</feature>
<dbReference type="PANTHER" id="PTHR35862">
    <property type="entry name" value="FELS-2 PROPHAGE PROTEIN"/>
    <property type="match status" value="1"/>
</dbReference>
<dbReference type="InterPro" id="IPR058530">
    <property type="entry name" value="Baseplate_J-like_C"/>
</dbReference>
<name>A0A1C6YVH1_HAFAL</name>
<proteinExistence type="predicted"/>
<feature type="domain" description="Baseplate J-like central" evidence="1">
    <location>
        <begin position="133"/>
        <end position="209"/>
    </location>
</feature>
<evidence type="ECO:0000313" key="4">
    <source>
        <dbReference type="Proteomes" id="UP000094844"/>
    </source>
</evidence>
<dbReference type="Pfam" id="PF26078">
    <property type="entry name" value="Baseplate_J_M"/>
    <property type="match status" value="1"/>
</dbReference>
<evidence type="ECO:0000313" key="3">
    <source>
        <dbReference type="EMBL" id="SCM50857.1"/>
    </source>
</evidence>
<dbReference type="AlphaFoldDB" id="A0A1C6YVH1"/>
<reference evidence="3 4" key="1">
    <citation type="submission" date="2016-09" db="EMBL/GenBank/DDBJ databases">
        <authorList>
            <person name="Capua I."/>
            <person name="De Benedictis P."/>
            <person name="Joannis T."/>
            <person name="Lombin L.H."/>
            <person name="Cattoli G."/>
        </authorList>
    </citation>
    <scope>NUCLEOTIDE SEQUENCE [LARGE SCALE GENOMIC DNA]</scope>
    <source>
        <strain evidence="3 4">GB001</strain>
    </source>
</reference>
<dbReference type="InterPro" id="IPR058531">
    <property type="entry name" value="Baseplate_J_M"/>
</dbReference>
<organism evidence="3 4">
    <name type="scientific">Hafnia alvei</name>
    <dbReference type="NCBI Taxonomy" id="569"/>
    <lineage>
        <taxon>Bacteria</taxon>
        <taxon>Pseudomonadati</taxon>
        <taxon>Pseudomonadota</taxon>
        <taxon>Gammaproteobacteria</taxon>
        <taxon>Enterobacterales</taxon>
        <taxon>Hafniaceae</taxon>
        <taxon>Hafnia</taxon>
    </lineage>
</organism>
<dbReference type="InterPro" id="IPR052726">
    <property type="entry name" value="Phage_Baseplate_Hub"/>
</dbReference>
<dbReference type="OrthoDB" id="9793802at2"/>
<dbReference type="RefSeq" id="WP_072307272.1">
    <property type="nucleotide sequence ID" value="NZ_FMIQ01000006.1"/>
</dbReference>
<dbReference type="EMBL" id="FMIQ01000006">
    <property type="protein sequence ID" value="SCM50857.1"/>
    <property type="molecule type" value="Genomic_DNA"/>
</dbReference>
<accession>A0A1C6YVH1</accession>
<dbReference type="PANTHER" id="PTHR35862:SF1">
    <property type="entry name" value="FELS-2 PROPHAGE PROTEIN"/>
    <property type="match status" value="1"/>
</dbReference>
<protein>
    <submittedName>
        <fullName evidence="3">Phage-related baseplate assembly protein</fullName>
    </submittedName>
</protein>
<dbReference type="InterPro" id="IPR014507">
    <property type="entry name" value="Baseplate_assembly_J_pred"/>
</dbReference>
<evidence type="ECO:0000259" key="2">
    <source>
        <dbReference type="Pfam" id="PF26079"/>
    </source>
</evidence>
<evidence type="ECO:0000259" key="1">
    <source>
        <dbReference type="Pfam" id="PF26078"/>
    </source>
</evidence>
<dbReference type="Proteomes" id="UP000094844">
    <property type="component" value="Unassembled WGS sequence"/>
</dbReference>
<gene>
    <name evidence="3" type="ORF">BN1044_00305</name>
</gene>
<dbReference type="Pfam" id="PF26079">
    <property type="entry name" value="Baseplate_J_C"/>
    <property type="match status" value="1"/>
</dbReference>
<dbReference type="PIRSF" id="PIRSF020481">
    <property type="entry name" value="BAP"/>
    <property type="match status" value="1"/>
</dbReference>